<accession>A0ABN7ATR1</accession>
<sequence length="126" mass="14478">MRGSVWHAKLPRIGAHGGETIGRKIGDPTAMSMLELEMKSRSRTAKRRNITVPARKAGGRDPTTRSLSESTPQHVQWTDSTKNPNKDRRRIGEKAHKQIDEISRRTVRRKITKTWEKIRLKGEWPC</sequence>
<name>A0ABN7ATR1_9HEMI</name>
<gene>
    <name evidence="2" type="ORF">NTJ_08403</name>
</gene>
<proteinExistence type="predicted"/>
<reference evidence="2 3" key="1">
    <citation type="submission" date="2023-09" db="EMBL/GenBank/DDBJ databases">
        <title>Nesidiocoris tenuis whole genome shotgun sequence.</title>
        <authorList>
            <person name="Shibata T."/>
            <person name="Shimoda M."/>
            <person name="Kobayashi T."/>
            <person name="Uehara T."/>
        </authorList>
    </citation>
    <scope>NUCLEOTIDE SEQUENCE [LARGE SCALE GENOMIC DNA]</scope>
    <source>
        <strain evidence="2 3">Japan</strain>
    </source>
</reference>
<protein>
    <recommendedName>
        <fullName evidence="4">Transposase Tc1-like domain-containing protein</fullName>
    </recommendedName>
</protein>
<feature type="compositionally biased region" description="Polar residues" evidence="1">
    <location>
        <begin position="64"/>
        <end position="83"/>
    </location>
</feature>
<evidence type="ECO:0008006" key="4">
    <source>
        <dbReference type="Google" id="ProtNLM"/>
    </source>
</evidence>
<evidence type="ECO:0000256" key="1">
    <source>
        <dbReference type="SAM" id="MobiDB-lite"/>
    </source>
</evidence>
<dbReference type="Proteomes" id="UP001307889">
    <property type="component" value="Chromosome 6"/>
</dbReference>
<organism evidence="2 3">
    <name type="scientific">Nesidiocoris tenuis</name>
    <dbReference type="NCBI Taxonomy" id="355587"/>
    <lineage>
        <taxon>Eukaryota</taxon>
        <taxon>Metazoa</taxon>
        <taxon>Ecdysozoa</taxon>
        <taxon>Arthropoda</taxon>
        <taxon>Hexapoda</taxon>
        <taxon>Insecta</taxon>
        <taxon>Pterygota</taxon>
        <taxon>Neoptera</taxon>
        <taxon>Paraneoptera</taxon>
        <taxon>Hemiptera</taxon>
        <taxon>Heteroptera</taxon>
        <taxon>Panheteroptera</taxon>
        <taxon>Cimicomorpha</taxon>
        <taxon>Miridae</taxon>
        <taxon>Dicyphina</taxon>
        <taxon>Nesidiocoris</taxon>
    </lineage>
</organism>
<feature type="compositionally biased region" description="Basic and acidic residues" evidence="1">
    <location>
        <begin position="84"/>
        <end position="95"/>
    </location>
</feature>
<keyword evidence="3" id="KW-1185">Reference proteome</keyword>
<feature type="region of interest" description="Disordered" evidence="1">
    <location>
        <begin position="39"/>
        <end position="95"/>
    </location>
</feature>
<evidence type="ECO:0000313" key="3">
    <source>
        <dbReference type="Proteomes" id="UP001307889"/>
    </source>
</evidence>
<evidence type="ECO:0000313" key="2">
    <source>
        <dbReference type="EMBL" id="BES95593.1"/>
    </source>
</evidence>
<dbReference type="EMBL" id="AP028914">
    <property type="protein sequence ID" value="BES95593.1"/>
    <property type="molecule type" value="Genomic_DNA"/>
</dbReference>